<gene>
    <name evidence="10" type="ORF">FA13DRAFT_1790385</name>
</gene>
<keyword evidence="11" id="KW-1185">Reference proteome</keyword>
<dbReference type="AlphaFoldDB" id="A0A4Y7TGM7"/>
<dbReference type="SUPFAM" id="SSF103464">
    <property type="entry name" value="Oligosaccharyltransferase subunit ost4p"/>
    <property type="match status" value="1"/>
</dbReference>
<protein>
    <submittedName>
        <fullName evidence="10">Uncharacterized protein</fullName>
    </submittedName>
</protein>
<evidence type="ECO:0000313" key="10">
    <source>
        <dbReference type="EMBL" id="TEB32659.1"/>
    </source>
</evidence>
<dbReference type="STRING" id="71717.A0A4Y7TGM7"/>
<dbReference type="OrthoDB" id="2124077at2759"/>
<evidence type="ECO:0000256" key="3">
    <source>
        <dbReference type="ARBA" id="ARBA00022692"/>
    </source>
</evidence>
<evidence type="ECO:0000313" key="11">
    <source>
        <dbReference type="Proteomes" id="UP000298030"/>
    </source>
</evidence>
<proteinExistence type="inferred from homology"/>
<comment type="subcellular location">
    <subcellularLocation>
        <location evidence="1">Endoplasmic reticulum membrane</location>
        <topology evidence="1">Single-pass type III membrane protein</topology>
    </subcellularLocation>
</comment>
<evidence type="ECO:0000256" key="9">
    <source>
        <dbReference type="SAM" id="Phobius"/>
    </source>
</evidence>
<feature type="region of interest" description="Disordered" evidence="8">
    <location>
        <begin position="1"/>
        <end position="23"/>
    </location>
</feature>
<comment type="caution">
    <text evidence="10">The sequence shown here is derived from an EMBL/GenBank/DDBJ whole genome shotgun (WGS) entry which is preliminary data.</text>
</comment>
<evidence type="ECO:0000256" key="6">
    <source>
        <dbReference type="ARBA" id="ARBA00022989"/>
    </source>
</evidence>
<organism evidence="10 11">
    <name type="scientific">Coprinellus micaceus</name>
    <name type="common">Glistening ink-cap mushroom</name>
    <name type="synonym">Coprinus micaceus</name>
    <dbReference type="NCBI Taxonomy" id="71717"/>
    <lineage>
        <taxon>Eukaryota</taxon>
        <taxon>Fungi</taxon>
        <taxon>Dikarya</taxon>
        <taxon>Basidiomycota</taxon>
        <taxon>Agaricomycotina</taxon>
        <taxon>Agaricomycetes</taxon>
        <taxon>Agaricomycetidae</taxon>
        <taxon>Agaricales</taxon>
        <taxon>Agaricineae</taxon>
        <taxon>Psathyrellaceae</taxon>
        <taxon>Coprinellus</taxon>
    </lineage>
</organism>
<dbReference type="InterPro" id="IPR018943">
    <property type="entry name" value="Oligosaccaryltransferase"/>
</dbReference>
<keyword evidence="4" id="KW-0256">Endoplasmic reticulum</keyword>
<keyword evidence="7 9" id="KW-0472">Membrane</keyword>
<keyword evidence="3 9" id="KW-0812">Transmembrane</keyword>
<keyword evidence="5" id="KW-0735">Signal-anchor</keyword>
<name>A0A4Y7TGM7_COPMI</name>
<dbReference type="GO" id="GO:0005789">
    <property type="term" value="C:endoplasmic reticulum membrane"/>
    <property type="evidence" value="ECO:0007669"/>
    <property type="project" value="UniProtKB-SubCell"/>
</dbReference>
<dbReference type="EMBL" id="QPFP01000014">
    <property type="protein sequence ID" value="TEB32659.1"/>
    <property type="molecule type" value="Genomic_DNA"/>
</dbReference>
<dbReference type="Pfam" id="PF10215">
    <property type="entry name" value="Ost4"/>
    <property type="match status" value="1"/>
</dbReference>
<evidence type="ECO:0000256" key="5">
    <source>
        <dbReference type="ARBA" id="ARBA00022968"/>
    </source>
</evidence>
<dbReference type="Proteomes" id="UP000298030">
    <property type="component" value="Unassembled WGS sequence"/>
</dbReference>
<evidence type="ECO:0000256" key="7">
    <source>
        <dbReference type="ARBA" id="ARBA00023136"/>
    </source>
</evidence>
<reference evidence="10 11" key="1">
    <citation type="journal article" date="2019" name="Nat. Ecol. Evol.">
        <title>Megaphylogeny resolves global patterns of mushroom evolution.</title>
        <authorList>
            <person name="Varga T."/>
            <person name="Krizsan K."/>
            <person name="Foldi C."/>
            <person name="Dima B."/>
            <person name="Sanchez-Garcia M."/>
            <person name="Sanchez-Ramirez S."/>
            <person name="Szollosi G.J."/>
            <person name="Szarkandi J.G."/>
            <person name="Papp V."/>
            <person name="Albert L."/>
            <person name="Andreopoulos W."/>
            <person name="Angelini C."/>
            <person name="Antonin V."/>
            <person name="Barry K.W."/>
            <person name="Bougher N.L."/>
            <person name="Buchanan P."/>
            <person name="Buyck B."/>
            <person name="Bense V."/>
            <person name="Catcheside P."/>
            <person name="Chovatia M."/>
            <person name="Cooper J."/>
            <person name="Damon W."/>
            <person name="Desjardin D."/>
            <person name="Finy P."/>
            <person name="Geml J."/>
            <person name="Haridas S."/>
            <person name="Hughes K."/>
            <person name="Justo A."/>
            <person name="Karasinski D."/>
            <person name="Kautmanova I."/>
            <person name="Kiss B."/>
            <person name="Kocsube S."/>
            <person name="Kotiranta H."/>
            <person name="LaButti K.M."/>
            <person name="Lechner B.E."/>
            <person name="Liimatainen K."/>
            <person name="Lipzen A."/>
            <person name="Lukacs Z."/>
            <person name="Mihaltcheva S."/>
            <person name="Morgado L.N."/>
            <person name="Niskanen T."/>
            <person name="Noordeloos M.E."/>
            <person name="Ohm R.A."/>
            <person name="Ortiz-Santana B."/>
            <person name="Ovrebo C."/>
            <person name="Racz N."/>
            <person name="Riley R."/>
            <person name="Savchenko A."/>
            <person name="Shiryaev A."/>
            <person name="Soop K."/>
            <person name="Spirin V."/>
            <person name="Szebenyi C."/>
            <person name="Tomsovsky M."/>
            <person name="Tulloss R.E."/>
            <person name="Uehling J."/>
            <person name="Grigoriev I.V."/>
            <person name="Vagvolgyi C."/>
            <person name="Papp T."/>
            <person name="Martin F.M."/>
            <person name="Miettinen O."/>
            <person name="Hibbett D.S."/>
            <person name="Nagy L.G."/>
        </authorList>
    </citation>
    <scope>NUCLEOTIDE SEQUENCE [LARGE SCALE GENOMIC DNA]</scope>
    <source>
        <strain evidence="10 11">FP101781</strain>
    </source>
</reference>
<feature type="transmembrane region" description="Helical" evidence="9">
    <location>
        <begin position="58"/>
        <end position="79"/>
    </location>
</feature>
<evidence type="ECO:0000256" key="2">
    <source>
        <dbReference type="ARBA" id="ARBA00007685"/>
    </source>
</evidence>
<evidence type="ECO:0000256" key="4">
    <source>
        <dbReference type="ARBA" id="ARBA00022824"/>
    </source>
</evidence>
<accession>A0A4Y7TGM7</accession>
<evidence type="ECO:0000256" key="8">
    <source>
        <dbReference type="SAM" id="MobiDB-lite"/>
    </source>
</evidence>
<sequence>MSFWVAASSEPDPVRCDPNSGQTNVSATRAARLGATWLSTPILIPSFPSNKMMSHQTLYSLANALGILSMITAVSYHIISVNAEAMSKDYKEQQ</sequence>
<dbReference type="InterPro" id="IPR036330">
    <property type="entry name" value="Ost4p_sf"/>
</dbReference>
<evidence type="ECO:0000256" key="1">
    <source>
        <dbReference type="ARBA" id="ARBA00004643"/>
    </source>
</evidence>
<comment type="similarity">
    <text evidence="2">Belongs to the OST4 family.</text>
</comment>
<keyword evidence="6 9" id="KW-1133">Transmembrane helix</keyword>